<comment type="caution">
    <text evidence="2">The sequence shown here is derived from an EMBL/GenBank/DDBJ whole genome shotgun (WGS) entry which is preliminary data.</text>
</comment>
<evidence type="ECO:0000313" key="2">
    <source>
        <dbReference type="EMBL" id="MDO7842242.1"/>
    </source>
</evidence>
<accession>A0ABT9A0L6</accession>
<evidence type="ECO:0000313" key="3">
    <source>
        <dbReference type="Proteomes" id="UP001176468"/>
    </source>
</evidence>
<feature type="domain" description="DSP-PTPase phosphatase fused to NAD+ Kinase" evidence="1">
    <location>
        <begin position="14"/>
        <end position="126"/>
    </location>
</feature>
<name>A0ABT9A0L6_9SPHN</name>
<dbReference type="Proteomes" id="UP001176468">
    <property type="component" value="Unassembled WGS sequence"/>
</dbReference>
<dbReference type="Gene3D" id="3.90.190.10">
    <property type="entry name" value="Protein tyrosine phosphatase superfamily"/>
    <property type="match status" value="1"/>
</dbReference>
<sequence>MDDPVAITNWRRIDARLTTSGQPDEAQLAAIRALGVEHVVNLALHEHPRALPDERAAVTALGMAYHHIPVDFDAPTEADFAKFCAVLAEAGDRPLHVHCIVNARVTAFVTRYFREVQGMADAREQARLDSVWRPGGVWAQFLGDEESVGEPHRYAGRDY</sequence>
<keyword evidence="3" id="KW-1185">Reference proteome</keyword>
<dbReference type="SUPFAM" id="SSF52799">
    <property type="entry name" value="(Phosphotyrosine protein) phosphatases II"/>
    <property type="match status" value="1"/>
</dbReference>
<proteinExistence type="predicted"/>
<dbReference type="InterPro" id="IPR055214">
    <property type="entry name" value="PTP-NADK"/>
</dbReference>
<organism evidence="2 3">
    <name type="scientific">Sphingomonas immobilis</name>
    <dbReference type="NCBI Taxonomy" id="3063997"/>
    <lineage>
        <taxon>Bacteria</taxon>
        <taxon>Pseudomonadati</taxon>
        <taxon>Pseudomonadota</taxon>
        <taxon>Alphaproteobacteria</taxon>
        <taxon>Sphingomonadales</taxon>
        <taxon>Sphingomonadaceae</taxon>
        <taxon>Sphingomonas</taxon>
    </lineage>
</organism>
<dbReference type="CDD" id="cd14503">
    <property type="entry name" value="PTP-bact"/>
    <property type="match status" value="1"/>
</dbReference>
<evidence type="ECO:0000259" key="1">
    <source>
        <dbReference type="Pfam" id="PF22741"/>
    </source>
</evidence>
<reference evidence="2" key="1">
    <citation type="submission" date="2023-07" db="EMBL/GenBank/DDBJ databases">
        <authorList>
            <person name="Kim M.K."/>
        </authorList>
    </citation>
    <scope>NUCLEOTIDE SEQUENCE</scope>
    <source>
        <strain evidence="2">CA1-15</strain>
    </source>
</reference>
<dbReference type="Pfam" id="PF22741">
    <property type="entry name" value="PTP-NADK"/>
    <property type="match status" value="1"/>
</dbReference>
<gene>
    <name evidence="2" type="ORF">Q5H94_07880</name>
</gene>
<protein>
    <submittedName>
        <fullName evidence="2">Protein tyrosine phosphatase family protein</fullName>
    </submittedName>
</protein>
<dbReference type="EMBL" id="JAUQSZ010000004">
    <property type="protein sequence ID" value="MDO7842242.1"/>
    <property type="molecule type" value="Genomic_DNA"/>
</dbReference>
<dbReference type="RefSeq" id="WP_304560709.1">
    <property type="nucleotide sequence ID" value="NZ_JAUQSZ010000004.1"/>
</dbReference>
<dbReference type="InterPro" id="IPR029021">
    <property type="entry name" value="Prot-tyrosine_phosphatase-like"/>
</dbReference>